<dbReference type="PANTHER" id="PTHR11102:SF160">
    <property type="entry name" value="ERAD-ASSOCIATED E3 UBIQUITIN-PROTEIN LIGASE COMPONENT HRD3"/>
    <property type="match status" value="1"/>
</dbReference>
<dbReference type="InterPro" id="IPR011990">
    <property type="entry name" value="TPR-like_helical_dom_sf"/>
</dbReference>
<dbReference type="InterPro" id="IPR006597">
    <property type="entry name" value="Sel1-like"/>
</dbReference>
<organism evidence="2 3">
    <name type="scientific">Cohaesibacter marisflavi</name>
    <dbReference type="NCBI Taxonomy" id="655353"/>
    <lineage>
        <taxon>Bacteria</taxon>
        <taxon>Pseudomonadati</taxon>
        <taxon>Pseudomonadota</taxon>
        <taxon>Alphaproteobacteria</taxon>
        <taxon>Hyphomicrobiales</taxon>
        <taxon>Cohaesibacteraceae</taxon>
    </lineage>
</organism>
<dbReference type="EMBL" id="FOVR01000004">
    <property type="protein sequence ID" value="SFO22974.1"/>
    <property type="molecule type" value="Genomic_DNA"/>
</dbReference>
<dbReference type="Gene3D" id="1.25.40.10">
    <property type="entry name" value="Tetratricopeptide repeat domain"/>
    <property type="match status" value="2"/>
</dbReference>
<evidence type="ECO:0000313" key="2">
    <source>
        <dbReference type="EMBL" id="SFO22974.1"/>
    </source>
</evidence>
<keyword evidence="1" id="KW-0732">Signal</keyword>
<name>A0A1I5FGU8_9HYPH</name>
<proteinExistence type="predicted"/>
<dbReference type="InterPro" id="IPR050767">
    <property type="entry name" value="Sel1_AlgK"/>
</dbReference>
<dbReference type="RefSeq" id="WP_090071415.1">
    <property type="nucleotide sequence ID" value="NZ_FOVR01000004.1"/>
</dbReference>
<dbReference type="SUPFAM" id="SSF81901">
    <property type="entry name" value="HCP-like"/>
    <property type="match status" value="1"/>
</dbReference>
<dbReference type="Proteomes" id="UP000199236">
    <property type="component" value="Unassembled WGS sequence"/>
</dbReference>
<reference evidence="2 3" key="1">
    <citation type="submission" date="2016-10" db="EMBL/GenBank/DDBJ databases">
        <authorList>
            <person name="de Groot N.N."/>
        </authorList>
    </citation>
    <scope>NUCLEOTIDE SEQUENCE [LARGE SCALE GENOMIC DNA]</scope>
    <source>
        <strain evidence="2 3">CGMCC 1.9157</strain>
    </source>
</reference>
<gene>
    <name evidence="2" type="ORF">SAMN04488056_10431</name>
</gene>
<protein>
    <recommendedName>
        <fullName evidence="4">Sel1 repeat-containing protein</fullName>
    </recommendedName>
</protein>
<feature type="chain" id="PRO_5011613089" description="Sel1 repeat-containing protein" evidence="1">
    <location>
        <begin position="32"/>
        <end position="269"/>
    </location>
</feature>
<dbReference type="AlphaFoldDB" id="A0A1I5FGU8"/>
<dbReference type="STRING" id="655353.SAMN04488056_10431"/>
<evidence type="ECO:0000313" key="3">
    <source>
        <dbReference type="Proteomes" id="UP000199236"/>
    </source>
</evidence>
<sequence>MKRQTSFAVNLLQTLTLIGLFGAVGSLPAHAFDPRTIEEGQASPDEAFRFGAQAYKFGNKSTAVQALTYAAHNGHMASQWKLGRMYEEGDGVVKDPSQAFDLFNGIVRRYGDAQPGSVEARYVSNAIVKLSAFVRSGIKGKLDPNPGKARDFLQYAASYFRDPDAQYHLAMSYLDKSDGKIEPKMAARWLSKAARKGHIGAQLELGELLLEGSILPQQPVNGLKWLTIARMLDATNPEVLDRQEAAFALADDSTRKKAVSLANEWLDNE</sequence>
<dbReference type="Pfam" id="PF08238">
    <property type="entry name" value="Sel1"/>
    <property type="match status" value="4"/>
</dbReference>
<dbReference type="PANTHER" id="PTHR11102">
    <property type="entry name" value="SEL-1-LIKE PROTEIN"/>
    <property type="match status" value="1"/>
</dbReference>
<dbReference type="OrthoDB" id="9796900at2"/>
<accession>A0A1I5FGU8</accession>
<dbReference type="SMART" id="SM00671">
    <property type="entry name" value="SEL1"/>
    <property type="match status" value="3"/>
</dbReference>
<keyword evidence="3" id="KW-1185">Reference proteome</keyword>
<evidence type="ECO:0000256" key="1">
    <source>
        <dbReference type="SAM" id="SignalP"/>
    </source>
</evidence>
<feature type="signal peptide" evidence="1">
    <location>
        <begin position="1"/>
        <end position="31"/>
    </location>
</feature>
<evidence type="ECO:0008006" key="4">
    <source>
        <dbReference type="Google" id="ProtNLM"/>
    </source>
</evidence>